<evidence type="ECO:0000256" key="1">
    <source>
        <dbReference type="ARBA" id="ARBA00022485"/>
    </source>
</evidence>
<comment type="pathway">
    <text evidence="5">Isoprenoid biosynthesis; dimethylallyl diphosphate biosynthesis; dimethylallyl diphosphate from (2E)-4-hydroxy-3-methylbutenyl diphosphate: step 1/1.</text>
</comment>
<dbReference type="NCBIfam" id="TIGR00216">
    <property type="entry name" value="ispH_lytB"/>
    <property type="match status" value="1"/>
</dbReference>
<keyword evidence="5" id="KW-0560">Oxidoreductase</keyword>
<organism evidence="6 7">
    <name type="scientific">Candidatus Berkelbacteria bacterium Athens1014_28</name>
    <dbReference type="NCBI Taxonomy" id="2017145"/>
    <lineage>
        <taxon>Bacteria</taxon>
        <taxon>Candidatus Berkelbacteria</taxon>
    </lineage>
</organism>
<dbReference type="EMBL" id="VMGN01000025">
    <property type="protein sequence ID" value="TSC93928.1"/>
    <property type="molecule type" value="Genomic_DNA"/>
</dbReference>
<feature type="binding site" evidence="5">
    <location>
        <position position="138"/>
    </location>
    <ligand>
        <name>dimethylallyl diphosphate</name>
        <dbReference type="ChEBI" id="CHEBI:57623"/>
    </ligand>
</feature>
<feature type="binding site" evidence="5">
    <location>
        <position position="278"/>
    </location>
    <ligand>
        <name>isopentenyl diphosphate</name>
        <dbReference type="ChEBI" id="CHEBI:128769"/>
    </ligand>
</feature>
<feature type="binding site" evidence="5">
    <location>
        <position position="236"/>
    </location>
    <ligand>
        <name>(2E)-4-hydroxy-3-methylbut-2-enyl diphosphate</name>
        <dbReference type="ChEBI" id="CHEBI:128753"/>
    </ligand>
</feature>
<feature type="binding site" evidence="5">
    <location>
        <position position="88"/>
    </location>
    <ligand>
        <name>isopentenyl diphosphate</name>
        <dbReference type="ChEBI" id="CHEBI:128769"/>
    </ligand>
</feature>
<dbReference type="GO" id="GO:0050992">
    <property type="term" value="P:dimethylallyl diphosphate biosynthetic process"/>
    <property type="evidence" value="ECO:0007669"/>
    <property type="project" value="UniProtKB-UniRule"/>
</dbReference>
<evidence type="ECO:0000256" key="5">
    <source>
        <dbReference type="HAMAP-Rule" id="MF_00191"/>
    </source>
</evidence>
<comment type="catalytic activity">
    <reaction evidence="5">
        <text>isopentenyl diphosphate + 2 oxidized [2Fe-2S]-[ferredoxin] + H2O = (2E)-4-hydroxy-3-methylbut-2-enyl diphosphate + 2 reduced [2Fe-2S]-[ferredoxin] + 2 H(+)</text>
        <dbReference type="Rhea" id="RHEA:24488"/>
        <dbReference type="Rhea" id="RHEA-COMP:10000"/>
        <dbReference type="Rhea" id="RHEA-COMP:10001"/>
        <dbReference type="ChEBI" id="CHEBI:15377"/>
        <dbReference type="ChEBI" id="CHEBI:15378"/>
        <dbReference type="ChEBI" id="CHEBI:33737"/>
        <dbReference type="ChEBI" id="CHEBI:33738"/>
        <dbReference type="ChEBI" id="CHEBI:128753"/>
        <dbReference type="ChEBI" id="CHEBI:128769"/>
        <dbReference type="EC" id="1.17.7.4"/>
    </reaction>
</comment>
<comment type="caution">
    <text evidence="5">Lacks conserved residue(s) required for the propagation of feature annotation.</text>
</comment>
<comment type="similarity">
    <text evidence="5">Belongs to the IspH family.</text>
</comment>
<dbReference type="EC" id="1.17.7.4" evidence="5"/>
<feature type="binding site" evidence="5">
    <location>
        <position position="234"/>
    </location>
    <ligand>
        <name>dimethylallyl diphosphate</name>
        <dbReference type="ChEBI" id="CHEBI:57623"/>
    </ligand>
</feature>
<dbReference type="Proteomes" id="UP000316495">
    <property type="component" value="Unassembled WGS sequence"/>
</dbReference>
<feature type="binding site" evidence="5">
    <location>
        <position position="234"/>
    </location>
    <ligand>
        <name>(2E)-4-hydroxy-3-methylbut-2-enyl diphosphate</name>
        <dbReference type="ChEBI" id="CHEBI:128753"/>
    </ligand>
</feature>
<feature type="binding site" evidence="5">
    <location>
        <position position="88"/>
    </location>
    <ligand>
        <name>dimethylallyl diphosphate</name>
        <dbReference type="ChEBI" id="CHEBI:57623"/>
    </ligand>
</feature>
<protein>
    <recommendedName>
        <fullName evidence="5">4-hydroxy-3-methylbut-2-enyl diphosphate reductase</fullName>
        <shortName evidence="5">HMBPP reductase</shortName>
        <ecNumber evidence="5">1.17.7.4</ecNumber>
    </recommendedName>
</protein>
<dbReference type="GO" id="GO:0019288">
    <property type="term" value="P:isopentenyl diphosphate biosynthetic process, methylerythritol 4-phosphate pathway"/>
    <property type="evidence" value="ECO:0007669"/>
    <property type="project" value="UniProtKB-UniRule"/>
</dbReference>
<sequence>MSKYAGFCDGVERAYNIVKKIANDPLVKKPIYVLGSLVHNEDVVKKIEQLGIGNIKPQEKLEDIFNGNSFQGGSFLGGKIGTLVITAHGMGPKIYELAKRRGVDIVDTTCPKVTKVQRLARIFFDRLYQIVIVGEKDHKEVRGIYEWARKKAVFVENTLDLKNLRLDISKKIAIISQTTQNQDFVRKVSGFIMDKYKNVELVDTICLATQNRQEEVKKLARGNDAVVVIGSPDSANSNRLWEISKKINSRSYFVQRKDDIKKEWFDGCQRIGVTAGASSPKWIIEDVMVYLKNL</sequence>
<comment type="cofactor">
    <cofactor evidence="5">
        <name>[4Fe-4S] cluster</name>
        <dbReference type="ChEBI" id="CHEBI:49883"/>
    </cofactor>
    <text evidence="5">Binds 1 [4Fe-4S] cluster per subunit.</text>
</comment>
<dbReference type="GO" id="GO:0046872">
    <property type="term" value="F:metal ion binding"/>
    <property type="evidence" value="ECO:0007669"/>
    <property type="project" value="UniProtKB-KW"/>
</dbReference>
<feature type="binding site" evidence="5">
    <location>
        <position position="138"/>
    </location>
    <ligand>
        <name>(2E)-4-hydroxy-3-methylbut-2-enyl diphosphate</name>
        <dbReference type="ChEBI" id="CHEBI:128753"/>
    </ligand>
</feature>
<feature type="binding site" evidence="5">
    <location>
        <position position="278"/>
    </location>
    <ligand>
        <name>(2E)-4-hydroxy-3-methylbut-2-enyl diphosphate</name>
        <dbReference type="ChEBI" id="CHEBI:128753"/>
    </ligand>
</feature>
<keyword evidence="5" id="KW-0414">Isoprene biosynthesis</keyword>
<evidence type="ECO:0000313" key="7">
    <source>
        <dbReference type="Proteomes" id="UP000316495"/>
    </source>
</evidence>
<gene>
    <name evidence="5" type="primary">ispH</name>
    <name evidence="6" type="ORF">Athens101428_489</name>
</gene>
<comment type="catalytic activity">
    <reaction evidence="5">
        <text>dimethylallyl diphosphate + 2 oxidized [2Fe-2S]-[ferredoxin] + H2O = (2E)-4-hydroxy-3-methylbut-2-enyl diphosphate + 2 reduced [2Fe-2S]-[ferredoxin] + 2 H(+)</text>
        <dbReference type="Rhea" id="RHEA:24825"/>
        <dbReference type="Rhea" id="RHEA-COMP:10000"/>
        <dbReference type="Rhea" id="RHEA-COMP:10001"/>
        <dbReference type="ChEBI" id="CHEBI:15377"/>
        <dbReference type="ChEBI" id="CHEBI:15378"/>
        <dbReference type="ChEBI" id="CHEBI:33737"/>
        <dbReference type="ChEBI" id="CHEBI:33738"/>
        <dbReference type="ChEBI" id="CHEBI:57623"/>
        <dbReference type="ChEBI" id="CHEBI:128753"/>
        <dbReference type="EC" id="1.17.7.4"/>
    </reaction>
</comment>
<feature type="binding site" evidence="5">
    <location>
        <position position="39"/>
    </location>
    <ligand>
        <name>dimethylallyl diphosphate</name>
        <dbReference type="ChEBI" id="CHEBI:57623"/>
    </ligand>
</feature>
<dbReference type="GO" id="GO:0051539">
    <property type="term" value="F:4 iron, 4 sulfur cluster binding"/>
    <property type="evidence" value="ECO:0007669"/>
    <property type="project" value="UniProtKB-UniRule"/>
</dbReference>
<feature type="binding site" evidence="5">
    <location>
        <position position="88"/>
    </location>
    <ligand>
        <name>(2E)-4-hydroxy-3-methylbut-2-enyl diphosphate</name>
        <dbReference type="ChEBI" id="CHEBI:128753"/>
    </ligand>
</feature>
<dbReference type="InterPro" id="IPR003451">
    <property type="entry name" value="LytB/IspH"/>
</dbReference>
<dbReference type="GO" id="GO:0016114">
    <property type="term" value="P:terpenoid biosynthetic process"/>
    <property type="evidence" value="ECO:0007669"/>
    <property type="project" value="UniProtKB-UniRule"/>
</dbReference>
<feature type="binding site" evidence="5">
    <location>
        <position position="178"/>
    </location>
    <ligand>
        <name>(2E)-4-hydroxy-3-methylbut-2-enyl diphosphate</name>
        <dbReference type="ChEBI" id="CHEBI:128753"/>
    </ligand>
</feature>
<dbReference type="HAMAP" id="MF_00191">
    <property type="entry name" value="IspH"/>
    <property type="match status" value="1"/>
</dbReference>
<dbReference type="UniPathway" id="UPA00059">
    <property type="reaction ID" value="UER00105"/>
</dbReference>
<keyword evidence="4 5" id="KW-0411">Iron-sulfur</keyword>
<proteinExistence type="inferred from homology"/>
<dbReference type="GO" id="GO:0051745">
    <property type="term" value="F:4-hydroxy-3-methylbut-2-enyl diphosphate reductase activity"/>
    <property type="evidence" value="ECO:0007669"/>
    <property type="project" value="UniProtKB-UniRule"/>
</dbReference>
<comment type="caution">
    <text evidence="6">The sequence shown here is derived from an EMBL/GenBank/DDBJ whole genome shotgun (WGS) entry which is preliminary data.</text>
</comment>
<accession>A0A554LM53</accession>
<dbReference type="AlphaFoldDB" id="A0A554LM53"/>
<feature type="binding site" evidence="5">
    <location>
        <position position="39"/>
    </location>
    <ligand>
        <name>(2E)-4-hydroxy-3-methylbut-2-enyl diphosphate</name>
        <dbReference type="ChEBI" id="CHEBI:128753"/>
    </ligand>
</feature>
<dbReference type="Gene3D" id="3.40.50.11270">
    <property type="match status" value="1"/>
</dbReference>
<dbReference type="PANTHER" id="PTHR30426:SF0">
    <property type="entry name" value="4-HYDROXY-3-METHYLBUT-2-ENYL DIPHOSPHATE REDUCTASE"/>
    <property type="match status" value="1"/>
</dbReference>
<keyword evidence="1 5" id="KW-0004">4Fe-4S</keyword>
<comment type="function">
    <text evidence="5">Catalyzes the conversion of 1-hydroxy-2-methyl-2-(E)-butenyl 4-diphosphate (HMBPP) into a mixture of isopentenyl diphosphate (IPP) and dimethylallyl diphosphate (DMAPP). Acts in the terminal step of the DOXP/MEP pathway for isoprenoid precursor biosynthesis.</text>
</comment>
<dbReference type="CDD" id="cd13944">
    <property type="entry name" value="lytB_ispH"/>
    <property type="match status" value="1"/>
</dbReference>
<feature type="binding site" evidence="5">
    <location>
        <position position="278"/>
    </location>
    <ligand>
        <name>dimethylallyl diphosphate</name>
        <dbReference type="ChEBI" id="CHEBI:57623"/>
    </ligand>
</feature>
<feature type="binding site" evidence="5">
    <location>
        <position position="39"/>
    </location>
    <ligand>
        <name>isopentenyl diphosphate</name>
        <dbReference type="ChEBI" id="CHEBI:128769"/>
    </ligand>
</feature>
<feature type="binding site" evidence="5">
    <location>
        <position position="138"/>
    </location>
    <ligand>
        <name>isopentenyl diphosphate</name>
        <dbReference type="ChEBI" id="CHEBI:128769"/>
    </ligand>
</feature>
<keyword evidence="3 5" id="KW-0408">Iron</keyword>
<evidence type="ECO:0000256" key="4">
    <source>
        <dbReference type="ARBA" id="ARBA00023014"/>
    </source>
</evidence>
<feature type="binding site" evidence="5">
    <location>
        <position position="236"/>
    </location>
    <ligand>
        <name>isopentenyl diphosphate</name>
        <dbReference type="ChEBI" id="CHEBI:128769"/>
    </ligand>
</feature>
<feature type="active site" description="Proton donor" evidence="5">
    <location>
        <position position="140"/>
    </location>
</feature>
<feature type="binding site" evidence="5">
    <location>
        <position position="234"/>
    </location>
    <ligand>
        <name>isopentenyl diphosphate</name>
        <dbReference type="ChEBI" id="CHEBI:128769"/>
    </ligand>
</feature>
<comment type="pathway">
    <text evidence="5">Isoprenoid biosynthesis; isopentenyl diphosphate biosynthesis via DXP pathway; isopentenyl diphosphate from 1-deoxy-D-xylulose 5-phosphate: step 6/6.</text>
</comment>
<evidence type="ECO:0000313" key="6">
    <source>
        <dbReference type="EMBL" id="TSC93928.1"/>
    </source>
</evidence>
<dbReference type="UniPathway" id="UPA00056">
    <property type="reaction ID" value="UER00097"/>
</dbReference>
<feature type="binding site" evidence="5">
    <location>
        <position position="236"/>
    </location>
    <ligand>
        <name>dimethylallyl diphosphate</name>
        <dbReference type="ChEBI" id="CHEBI:57623"/>
    </ligand>
</feature>
<feature type="binding site" evidence="5">
    <location>
        <position position="110"/>
    </location>
    <ligand>
        <name>[4Fe-4S] cluster</name>
        <dbReference type="ChEBI" id="CHEBI:49883"/>
    </ligand>
</feature>
<reference evidence="6 7" key="1">
    <citation type="submission" date="2017-07" db="EMBL/GenBank/DDBJ databases">
        <title>Mechanisms for carbon and nitrogen cycling indicate functional differentiation within the Candidate Phyla Radiation.</title>
        <authorList>
            <person name="Danczak R.E."/>
            <person name="Johnston M.D."/>
            <person name="Kenah C."/>
            <person name="Slattery M."/>
            <person name="Wrighton K.C."/>
            <person name="Wilkins M.J."/>
        </authorList>
    </citation>
    <scope>NUCLEOTIDE SEQUENCE [LARGE SCALE GENOMIC DNA]</scope>
    <source>
        <strain evidence="6">Athens1014_28</strain>
    </source>
</reference>
<name>A0A554LM53_9BACT</name>
<feature type="binding site" evidence="5">
    <location>
        <position position="206"/>
    </location>
    <ligand>
        <name>[4Fe-4S] cluster</name>
        <dbReference type="ChEBI" id="CHEBI:49883"/>
    </ligand>
</feature>
<feature type="binding site" evidence="5">
    <location>
        <position position="8"/>
    </location>
    <ligand>
        <name>[4Fe-4S] cluster</name>
        <dbReference type="ChEBI" id="CHEBI:49883"/>
    </ligand>
</feature>
<dbReference type="PANTHER" id="PTHR30426">
    <property type="entry name" value="4-HYDROXY-3-METHYLBUT-2-ENYL DIPHOSPHATE REDUCTASE"/>
    <property type="match status" value="1"/>
</dbReference>
<dbReference type="Gene3D" id="3.40.1010.20">
    <property type="entry name" value="4-hydroxy-3-methylbut-2-enyl diphosphate reductase, catalytic domain"/>
    <property type="match status" value="2"/>
</dbReference>
<evidence type="ECO:0000256" key="2">
    <source>
        <dbReference type="ARBA" id="ARBA00022723"/>
    </source>
</evidence>
<evidence type="ECO:0000256" key="3">
    <source>
        <dbReference type="ARBA" id="ARBA00023004"/>
    </source>
</evidence>
<keyword evidence="2 5" id="KW-0479">Metal-binding</keyword>
<dbReference type="Pfam" id="PF02401">
    <property type="entry name" value="LYTB"/>
    <property type="match status" value="1"/>
</dbReference>